<dbReference type="Pfam" id="PF09391">
    <property type="entry name" value="DUF2000"/>
    <property type="match status" value="1"/>
</dbReference>
<comment type="caution">
    <text evidence="1">The sequence shown here is derived from an EMBL/GenBank/DDBJ whole genome shotgun (WGS) entry which is preliminary data.</text>
</comment>
<proteinExistence type="predicted"/>
<dbReference type="SUPFAM" id="SSF102462">
    <property type="entry name" value="Peptidyl-tRNA hydrolase II"/>
    <property type="match status" value="1"/>
</dbReference>
<dbReference type="InterPro" id="IPR018988">
    <property type="entry name" value="DUF2000"/>
</dbReference>
<dbReference type="EMBL" id="BAAAZO010000011">
    <property type="protein sequence ID" value="GAA3632435.1"/>
    <property type="molecule type" value="Genomic_DNA"/>
</dbReference>
<protein>
    <submittedName>
        <fullName evidence="1">DUF2000 domain-containing protein</fullName>
    </submittedName>
</protein>
<keyword evidence="2" id="KW-1185">Reference proteome</keyword>
<dbReference type="Gene3D" id="3.40.1490.10">
    <property type="entry name" value="Bit1"/>
    <property type="match status" value="1"/>
</dbReference>
<gene>
    <name evidence="1" type="ORF">GCM10022223_58290</name>
</gene>
<name>A0ABP7AHS7_9ACTN</name>
<dbReference type="Proteomes" id="UP001501074">
    <property type="component" value="Unassembled WGS sequence"/>
</dbReference>
<dbReference type="RefSeq" id="WP_231483948.1">
    <property type="nucleotide sequence ID" value="NZ_BAAAZO010000011.1"/>
</dbReference>
<sequence>MSTAELAPIRFDTKIAVLLRDDLAPWQRLNVCAFLVSGITAGQPHLIGEPYEDADGTGYLGMLRQPVLVFQGSKDVITAAHGKALGRELPMSIFTTDLFASGNDRDNRAAVAAVPRAELDLVGIAVHGPKNAVDKVLKGAVMHP</sequence>
<evidence type="ECO:0000313" key="1">
    <source>
        <dbReference type="EMBL" id="GAA3632435.1"/>
    </source>
</evidence>
<accession>A0ABP7AHS7</accession>
<reference evidence="2" key="1">
    <citation type="journal article" date="2019" name="Int. J. Syst. Evol. Microbiol.">
        <title>The Global Catalogue of Microorganisms (GCM) 10K type strain sequencing project: providing services to taxonomists for standard genome sequencing and annotation.</title>
        <authorList>
            <consortium name="The Broad Institute Genomics Platform"/>
            <consortium name="The Broad Institute Genome Sequencing Center for Infectious Disease"/>
            <person name="Wu L."/>
            <person name="Ma J."/>
        </authorList>
    </citation>
    <scope>NUCLEOTIDE SEQUENCE [LARGE SCALE GENOMIC DNA]</scope>
    <source>
        <strain evidence="2">JCM 16902</strain>
    </source>
</reference>
<dbReference type="InterPro" id="IPR023476">
    <property type="entry name" value="Pep_tRNA_hydro_II_dom_sf"/>
</dbReference>
<organism evidence="1 2">
    <name type="scientific">Kineosporia mesophila</name>
    <dbReference type="NCBI Taxonomy" id="566012"/>
    <lineage>
        <taxon>Bacteria</taxon>
        <taxon>Bacillati</taxon>
        <taxon>Actinomycetota</taxon>
        <taxon>Actinomycetes</taxon>
        <taxon>Kineosporiales</taxon>
        <taxon>Kineosporiaceae</taxon>
        <taxon>Kineosporia</taxon>
    </lineage>
</organism>
<evidence type="ECO:0000313" key="2">
    <source>
        <dbReference type="Proteomes" id="UP001501074"/>
    </source>
</evidence>